<accession>A0A381ZL34</accession>
<keyword evidence="3" id="KW-0408">Iron</keyword>
<dbReference type="GO" id="GO:0046872">
    <property type="term" value="F:metal ion binding"/>
    <property type="evidence" value="ECO:0007669"/>
    <property type="project" value="UniProtKB-KW"/>
</dbReference>
<dbReference type="InterPro" id="IPR058240">
    <property type="entry name" value="rSAM_sf"/>
</dbReference>
<evidence type="ECO:0000256" key="2">
    <source>
        <dbReference type="ARBA" id="ARBA00022723"/>
    </source>
</evidence>
<dbReference type="EMBL" id="UINC01021581">
    <property type="protein sequence ID" value="SVA89427.1"/>
    <property type="molecule type" value="Genomic_DNA"/>
</dbReference>
<name>A0A381ZL34_9ZZZZ</name>
<dbReference type="InterPro" id="IPR007197">
    <property type="entry name" value="rSAM"/>
</dbReference>
<evidence type="ECO:0008006" key="6">
    <source>
        <dbReference type="Google" id="ProtNLM"/>
    </source>
</evidence>
<dbReference type="InterPro" id="IPR013785">
    <property type="entry name" value="Aldolase_TIM"/>
</dbReference>
<dbReference type="GO" id="GO:0051536">
    <property type="term" value="F:iron-sulfur cluster binding"/>
    <property type="evidence" value="ECO:0007669"/>
    <property type="project" value="UniProtKB-KW"/>
</dbReference>
<evidence type="ECO:0000313" key="5">
    <source>
        <dbReference type="EMBL" id="SVA89427.1"/>
    </source>
</evidence>
<evidence type="ECO:0000256" key="4">
    <source>
        <dbReference type="ARBA" id="ARBA00023014"/>
    </source>
</evidence>
<dbReference type="Gene3D" id="3.20.20.70">
    <property type="entry name" value="Aldolase class I"/>
    <property type="match status" value="1"/>
</dbReference>
<dbReference type="SUPFAM" id="SSF102114">
    <property type="entry name" value="Radical SAM enzymes"/>
    <property type="match status" value="1"/>
</dbReference>
<organism evidence="5">
    <name type="scientific">marine metagenome</name>
    <dbReference type="NCBI Taxonomy" id="408172"/>
    <lineage>
        <taxon>unclassified sequences</taxon>
        <taxon>metagenomes</taxon>
        <taxon>ecological metagenomes</taxon>
    </lineage>
</organism>
<keyword evidence="4" id="KW-0411">Iron-sulfur</keyword>
<protein>
    <recommendedName>
        <fullName evidence="6">Radical SAM core domain-containing protein</fullName>
    </recommendedName>
</protein>
<dbReference type="GO" id="GO:0003824">
    <property type="term" value="F:catalytic activity"/>
    <property type="evidence" value="ECO:0007669"/>
    <property type="project" value="InterPro"/>
</dbReference>
<gene>
    <name evidence="5" type="ORF">METZ01_LOCUS142281</name>
</gene>
<sequence length="425" mass="50119">GEHLKSIRKALVEGERHPTCSKCFRQEDSGLKSLRSNPNNQQMLEAHRDIVQKAIDNNYEVEDFNLYYWDFRFSNLCNMKCRTCGPQLSSLWVDDWKTVTKALQEDQDIKDRLVLNAPVVQEALKERIDGLKNADKHGVIELKNKSKQQLDEIIERDINNVEHIYFAGGEPMLSEQHYQILDKLIEHERFDVTLSYNTNLLILNYKKFNKEYDMIDIWKKFNKCTRNGSGGHNQSGEAQVTIAASIDAIGKRGEYIRHGTKWPTIEKHLKIMNHLHEHHENLFFKVTPVISIFNVLHMPDYCEYLIEKIGFKGRQLVGHNMLEHPILFRIDQLPDNLKTQIKESYAKFLNDKSGIYDDETLRCIEVMFNGIIRYLDSDMYDRAYDDMSMRNPRFKHLTNSLDNLRNENFKETFPELKDYWDSIEY</sequence>
<dbReference type="NCBIfam" id="NF033640">
    <property type="entry name" value="N_Twi_rSAM"/>
    <property type="match status" value="1"/>
</dbReference>
<keyword evidence="1" id="KW-0949">S-adenosyl-L-methionine</keyword>
<keyword evidence="2" id="KW-0479">Metal-binding</keyword>
<feature type="non-terminal residue" evidence="5">
    <location>
        <position position="1"/>
    </location>
</feature>
<dbReference type="SFLD" id="SFLDS00029">
    <property type="entry name" value="Radical_SAM"/>
    <property type="match status" value="1"/>
</dbReference>
<dbReference type="AlphaFoldDB" id="A0A381ZL34"/>
<reference evidence="5" key="1">
    <citation type="submission" date="2018-05" db="EMBL/GenBank/DDBJ databases">
        <authorList>
            <person name="Lanie J.A."/>
            <person name="Ng W.-L."/>
            <person name="Kazmierczak K.M."/>
            <person name="Andrzejewski T.M."/>
            <person name="Davidsen T.M."/>
            <person name="Wayne K.J."/>
            <person name="Tettelin H."/>
            <person name="Glass J.I."/>
            <person name="Rusch D."/>
            <person name="Podicherti R."/>
            <person name="Tsui H.-C.T."/>
            <person name="Winkler M.E."/>
        </authorList>
    </citation>
    <scope>NUCLEOTIDE SEQUENCE</scope>
</reference>
<proteinExistence type="predicted"/>
<evidence type="ECO:0000256" key="1">
    <source>
        <dbReference type="ARBA" id="ARBA00022691"/>
    </source>
</evidence>
<evidence type="ECO:0000256" key="3">
    <source>
        <dbReference type="ARBA" id="ARBA00023004"/>
    </source>
</evidence>